<dbReference type="Pfam" id="PF01636">
    <property type="entry name" value="APH"/>
    <property type="match status" value="1"/>
</dbReference>
<dbReference type="SUPFAM" id="SSF56112">
    <property type="entry name" value="Protein kinase-like (PK-like)"/>
    <property type="match status" value="1"/>
</dbReference>
<proteinExistence type="predicted"/>
<dbReference type="Proteomes" id="UP001244011">
    <property type="component" value="Unassembled WGS sequence"/>
</dbReference>
<reference evidence="2" key="1">
    <citation type="submission" date="2023-06" db="EMBL/GenBank/DDBJ databases">
        <title>Genome-scale phylogeny and comparative genomics of the fungal order Sordariales.</title>
        <authorList>
            <consortium name="Lawrence Berkeley National Laboratory"/>
            <person name="Hensen N."/>
            <person name="Bonometti L."/>
            <person name="Westerberg I."/>
            <person name="Brannstrom I.O."/>
            <person name="Guillou S."/>
            <person name="Cros-Aarteil S."/>
            <person name="Calhoun S."/>
            <person name="Haridas S."/>
            <person name="Kuo A."/>
            <person name="Mondo S."/>
            <person name="Pangilinan J."/>
            <person name="Riley R."/>
            <person name="Labutti K."/>
            <person name="Andreopoulos B."/>
            <person name="Lipzen A."/>
            <person name="Chen C."/>
            <person name="Yanf M."/>
            <person name="Daum C."/>
            <person name="Ng V."/>
            <person name="Clum A."/>
            <person name="Steindorff A."/>
            <person name="Ohm R."/>
            <person name="Martin F."/>
            <person name="Silar P."/>
            <person name="Natvig D."/>
            <person name="Lalanne C."/>
            <person name="Gautier V."/>
            <person name="Ament-Velasquez S.L."/>
            <person name="Kruys A."/>
            <person name="Hutchinson M.I."/>
            <person name="Powell A.J."/>
            <person name="Barry K."/>
            <person name="Miller A.N."/>
            <person name="Grigoriev I.V."/>
            <person name="Debuchy R."/>
            <person name="Gladieux P."/>
            <person name="Thoren M.H."/>
            <person name="Johannesson H."/>
        </authorList>
    </citation>
    <scope>NUCLEOTIDE SEQUENCE</scope>
    <source>
        <strain evidence="2">8032-3</strain>
    </source>
</reference>
<dbReference type="GeneID" id="85308187"/>
<keyword evidence="3" id="KW-1185">Reference proteome</keyword>
<dbReference type="InterPro" id="IPR002575">
    <property type="entry name" value="Aminoglycoside_PTrfase"/>
</dbReference>
<protein>
    <submittedName>
        <fullName evidence="2">Kinase-like domain-containing protein</fullName>
    </submittedName>
</protein>
<feature type="domain" description="Aminoglycoside phosphotransferase" evidence="1">
    <location>
        <begin position="182"/>
        <end position="262"/>
    </location>
</feature>
<dbReference type="EMBL" id="MU839032">
    <property type="protein sequence ID" value="KAK1762937.1"/>
    <property type="molecule type" value="Genomic_DNA"/>
</dbReference>
<comment type="caution">
    <text evidence="2">The sequence shown here is derived from an EMBL/GenBank/DDBJ whole genome shotgun (WGS) entry which is preliminary data.</text>
</comment>
<sequence>MTLPAPELPYFCDAKKLPAPLPTPDEIEGATHDLPCTIEPMYKRIVLDREKFVVKHGISPWVSENEGHALLLLRRYSGIPVPRLYAMYRKDDRIFLIMEFIHGVQLSEVWKTCQRMRNFRKIPSPGTFCSVRGGPLLHRFFLSWKVQTEITGLFKNEEDFHRALALRSQGNWADNGTRRSWTSEFFARNLPTAFTGHPSVFIHTDLQRKNIIVSRGMSESSNGDESCLYVSAIVDWEDAGWYPSYWQYAGMFIDFIWEDDWPEKFEFIVDACPLEAGLLRCLRQDLDY</sequence>
<dbReference type="RefSeq" id="XP_060279150.1">
    <property type="nucleotide sequence ID" value="XM_060425000.1"/>
</dbReference>
<evidence type="ECO:0000259" key="1">
    <source>
        <dbReference type="Pfam" id="PF01636"/>
    </source>
</evidence>
<dbReference type="PANTHER" id="PTHR21310:SF48">
    <property type="entry name" value="AMINOGLYCOSIDE PHOSPHOTRANSFERASE DOMAIN-CONTAINING PROTEIN"/>
    <property type="match status" value="1"/>
</dbReference>
<organism evidence="2 3">
    <name type="scientific">Phialemonium atrogriseum</name>
    <dbReference type="NCBI Taxonomy" id="1093897"/>
    <lineage>
        <taxon>Eukaryota</taxon>
        <taxon>Fungi</taxon>
        <taxon>Dikarya</taxon>
        <taxon>Ascomycota</taxon>
        <taxon>Pezizomycotina</taxon>
        <taxon>Sordariomycetes</taxon>
        <taxon>Sordariomycetidae</taxon>
        <taxon>Cephalothecales</taxon>
        <taxon>Cephalothecaceae</taxon>
        <taxon>Phialemonium</taxon>
    </lineage>
</organism>
<keyword evidence="2" id="KW-0418">Kinase</keyword>
<dbReference type="InterPro" id="IPR011009">
    <property type="entry name" value="Kinase-like_dom_sf"/>
</dbReference>
<dbReference type="CDD" id="cd05120">
    <property type="entry name" value="APH_ChoK_like"/>
    <property type="match status" value="1"/>
</dbReference>
<accession>A0AAJ0BTT9</accession>
<name>A0AAJ0BTT9_9PEZI</name>
<evidence type="ECO:0000313" key="3">
    <source>
        <dbReference type="Proteomes" id="UP001244011"/>
    </source>
</evidence>
<keyword evidence="2" id="KW-0808">Transferase</keyword>
<dbReference type="InterPro" id="IPR051678">
    <property type="entry name" value="AGP_Transferase"/>
</dbReference>
<evidence type="ECO:0000313" key="2">
    <source>
        <dbReference type="EMBL" id="KAK1762937.1"/>
    </source>
</evidence>
<gene>
    <name evidence="2" type="ORF">QBC33DRAFT_460583</name>
</gene>
<dbReference type="Gene3D" id="3.90.1200.10">
    <property type="match status" value="1"/>
</dbReference>
<dbReference type="GO" id="GO:0016301">
    <property type="term" value="F:kinase activity"/>
    <property type="evidence" value="ECO:0007669"/>
    <property type="project" value="UniProtKB-KW"/>
</dbReference>
<dbReference type="PANTHER" id="PTHR21310">
    <property type="entry name" value="AMINOGLYCOSIDE PHOSPHOTRANSFERASE-RELATED-RELATED"/>
    <property type="match status" value="1"/>
</dbReference>
<dbReference type="AlphaFoldDB" id="A0AAJ0BTT9"/>